<evidence type="ECO:0000259" key="3">
    <source>
        <dbReference type="Pfam" id="PF17749"/>
    </source>
</evidence>
<name>A0A0D2M4U5_9CHLO</name>
<keyword evidence="5" id="KW-1185">Reference proteome</keyword>
<sequence length="260" mass="27557">MAAVGVGEQEEGTGIILKRQVMLMLMLLLLLLLLRRRLRLLLLLQLLLLSFSERAPGTRSAAPHSLQRPRPSPRPAPGAAAATSPSCAIPCSGCARWAAFLATSSRLGDAAAAGGGGACSGSSTGSAGSAVRTGGPLGLQDRRPDFFTAPRMLVERERRAAAPLARNVEFLRDDADVMAKEHRFWATERRAYAERLAEEQRAAQDLGALEAQIADKDAQAGGARARASLKAAEERVIALKAAVLRGDLAVRQLLEAIVAH</sequence>
<evidence type="ECO:0000256" key="1">
    <source>
        <dbReference type="SAM" id="MobiDB-lite"/>
    </source>
</evidence>
<feature type="region of interest" description="Disordered" evidence="1">
    <location>
        <begin position="57"/>
        <end position="82"/>
    </location>
</feature>
<organism evidence="4 5">
    <name type="scientific">Monoraphidium neglectum</name>
    <dbReference type="NCBI Taxonomy" id="145388"/>
    <lineage>
        <taxon>Eukaryota</taxon>
        <taxon>Viridiplantae</taxon>
        <taxon>Chlorophyta</taxon>
        <taxon>core chlorophytes</taxon>
        <taxon>Chlorophyceae</taxon>
        <taxon>CS clade</taxon>
        <taxon>Sphaeropleales</taxon>
        <taxon>Selenastraceae</taxon>
        <taxon>Monoraphidium</taxon>
    </lineage>
</organism>
<keyword evidence="2" id="KW-0472">Membrane</keyword>
<feature type="region of interest" description="Disordered" evidence="1">
    <location>
        <begin position="118"/>
        <end position="142"/>
    </location>
</feature>
<dbReference type="EMBL" id="KK103070">
    <property type="protein sequence ID" value="KIY96301.1"/>
    <property type="molecule type" value="Genomic_DNA"/>
</dbReference>
<dbReference type="InterPro" id="IPR041476">
    <property type="entry name" value="TRAF3IP1_C"/>
</dbReference>
<feature type="compositionally biased region" description="Low complexity" evidence="1">
    <location>
        <begin position="120"/>
        <end position="134"/>
    </location>
</feature>
<feature type="domain" description="TRAF3-interacting protein 1 C-terminal" evidence="3">
    <location>
        <begin position="159"/>
        <end position="254"/>
    </location>
</feature>
<keyword evidence="2" id="KW-0812">Transmembrane</keyword>
<evidence type="ECO:0000313" key="4">
    <source>
        <dbReference type="EMBL" id="KIY96301.1"/>
    </source>
</evidence>
<dbReference type="GeneID" id="25728947"/>
<proteinExistence type="predicted"/>
<dbReference type="Pfam" id="PF17749">
    <property type="entry name" value="MIP-T3_C"/>
    <property type="match status" value="1"/>
</dbReference>
<evidence type="ECO:0000256" key="2">
    <source>
        <dbReference type="SAM" id="Phobius"/>
    </source>
</evidence>
<dbReference type="OrthoDB" id="10258914at2759"/>
<dbReference type="Proteomes" id="UP000054498">
    <property type="component" value="Unassembled WGS sequence"/>
</dbReference>
<evidence type="ECO:0000313" key="5">
    <source>
        <dbReference type="Proteomes" id="UP000054498"/>
    </source>
</evidence>
<gene>
    <name evidence="4" type="ORF">MNEG_11662</name>
</gene>
<keyword evidence="2" id="KW-1133">Transmembrane helix</keyword>
<dbReference type="STRING" id="145388.A0A0D2M4U5"/>
<dbReference type="AlphaFoldDB" id="A0A0D2M4U5"/>
<reference evidence="4 5" key="1">
    <citation type="journal article" date="2013" name="BMC Genomics">
        <title>Reconstruction of the lipid metabolism for the microalga Monoraphidium neglectum from its genome sequence reveals characteristics suitable for biofuel production.</title>
        <authorList>
            <person name="Bogen C."/>
            <person name="Al-Dilaimi A."/>
            <person name="Albersmeier A."/>
            <person name="Wichmann J."/>
            <person name="Grundmann M."/>
            <person name="Rupp O."/>
            <person name="Lauersen K.J."/>
            <person name="Blifernez-Klassen O."/>
            <person name="Kalinowski J."/>
            <person name="Goesmann A."/>
            <person name="Mussgnug J.H."/>
            <person name="Kruse O."/>
        </authorList>
    </citation>
    <scope>NUCLEOTIDE SEQUENCE [LARGE SCALE GENOMIC DNA]</scope>
    <source>
        <strain evidence="4 5">SAG 48.87</strain>
    </source>
</reference>
<dbReference type="KEGG" id="mng:MNEG_11662"/>
<dbReference type="RefSeq" id="XP_013895321.1">
    <property type="nucleotide sequence ID" value="XM_014039867.1"/>
</dbReference>
<accession>A0A0D2M4U5</accession>
<feature type="transmembrane region" description="Helical" evidence="2">
    <location>
        <begin position="15"/>
        <end position="34"/>
    </location>
</feature>
<protein>
    <recommendedName>
        <fullName evidence="3">TRAF3-interacting protein 1 C-terminal domain-containing protein</fullName>
    </recommendedName>
</protein>